<keyword evidence="2" id="KW-1185">Reference proteome</keyword>
<dbReference type="EMBL" id="CP136512">
    <property type="protein sequence ID" value="WOD17189.1"/>
    <property type="molecule type" value="Genomic_DNA"/>
</dbReference>
<name>A0ABZ0EKP1_9BURK</name>
<sequence length="84" mass="9334">MDNEIDKTTATAVSTQLLDAFNSVENAMRIIQERCSQDEFEAFRSEAGKIAGGLYLLLEPLWRAYPDIAPEGVVMARPEKKGKS</sequence>
<dbReference type="RefSeq" id="WP_317019762.1">
    <property type="nucleotide sequence ID" value="NZ_CP136512.1"/>
</dbReference>
<organism evidence="1 2">
    <name type="scientific">Paraburkholderia kirstenboschensis</name>
    <dbReference type="NCBI Taxonomy" id="1245436"/>
    <lineage>
        <taxon>Bacteria</taxon>
        <taxon>Pseudomonadati</taxon>
        <taxon>Pseudomonadota</taxon>
        <taxon>Betaproteobacteria</taxon>
        <taxon>Burkholderiales</taxon>
        <taxon>Burkholderiaceae</taxon>
        <taxon>Paraburkholderia</taxon>
    </lineage>
</organism>
<proteinExistence type="predicted"/>
<protein>
    <submittedName>
        <fullName evidence="1">Uncharacterized protein</fullName>
    </submittedName>
</protein>
<gene>
    <name evidence="1" type="ORF">RW095_15320</name>
</gene>
<dbReference type="Proteomes" id="UP001302652">
    <property type="component" value="Chromosome 2"/>
</dbReference>
<reference evidence="1 2" key="1">
    <citation type="submission" date="2023-10" db="EMBL/GenBank/DDBJ databases">
        <title>Surface-active antibiotics is a multifunctional adaptation for post-fire microbes.</title>
        <authorList>
            <person name="Liu M.D."/>
            <person name="Du Y."/>
            <person name="Koupaei S.K."/>
            <person name="Kim N.R."/>
            <person name="Zhang W."/>
            <person name="Traxler M.F."/>
        </authorList>
    </citation>
    <scope>NUCLEOTIDE SEQUENCE [LARGE SCALE GENOMIC DNA]</scope>
    <source>
        <strain evidence="1 2">F3</strain>
    </source>
</reference>
<evidence type="ECO:0000313" key="1">
    <source>
        <dbReference type="EMBL" id="WOD17189.1"/>
    </source>
</evidence>
<evidence type="ECO:0000313" key="2">
    <source>
        <dbReference type="Proteomes" id="UP001302652"/>
    </source>
</evidence>
<accession>A0ABZ0EKP1</accession>